<gene>
    <name evidence="4" type="ORF">FJM65_14870</name>
</gene>
<dbReference type="CDD" id="cd01041">
    <property type="entry name" value="Rubrerythrin"/>
    <property type="match status" value="1"/>
</dbReference>
<name>A0A501W426_9BACT</name>
<evidence type="ECO:0000259" key="3">
    <source>
        <dbReference type="PROSITE" id="PS50905"/>
    </source>
</evidence>
<feature type="chain" id="PRO_5021452672" evidence="2">
    <location>
        <begin position="20"/>
        <end position="201"/>
    </location>
</feature>
<sequence>MKMLTIFLVALLLIGLAFAQPQQQSQTLDNLQKAYQAEANAARRYELFASKAAEENHEQVAKLFRAVSQSETVHMQNHRQAIEAMGGTPAEIAYEEVEVETTHDNLEEPIEGEKQETESLYPEFVKIAKQEKAAQAEKSFTYAMQAEAQHEKLFKDALKHLGQNKAKDYYVSSVTGSTIAIDPGEQAPKPEHEGEEFRKIE</sequence>
<dbReference type="OrthoDB" id="9799749at2"/>
<comment type="caution">
    <text evidence="4">The sequence shown here is derived from an EMBL/GenBank/DDBJ whole genome shotgun (WGS) entry which is preliminary data.</text>
</comment>
<dbReference type="InterPro" id="IPR052753">
    <property type="entry name" value="Rbr2/Nigerythrin"/>
</dbReference>
<dbReference type="InterPro" id="IPR012347">
    <property type="entry name" value="Ferritin-like"/>
</dbReference>
<evidence type="ECO:0000313" key="5">
    <source>
        <dbReference type="Proteomes" id="UP000316727"/>
    </source>
</evidence>
<dbReference type="EMBL" id="VFRQ01000007">
    <property type="protein sequence ID" value="TPE43385.1"/>
    <property type="molecule type" value="Genomic_DNA"/>
</dbReference>
<proteinExistence type="predicted"/>
<dbReference type="AlphaFoldDB" id="A0A501W426"/>
<dbReference type="PANTHER" id="PTHR33746">
    <property type="entry name" value="RUBRERYTHRIN"/>
    <property type="match status" value="1"/>
</dbReference>
<dbReference type="InterPro" id="IPR009078">
    <property type="entry name" value="Ferritin-like_SF"/>
</dbReference>
<dbReference type="SUPFAM" id="SSF47240">
    <property type="entry name" value="Ferritin-like"/>
    <property type="match status" value="1"/>
</dbReference>
<dbReference type="Proteomes" id="UP000316727">
    <property type="component" value="Unassembled WGS sequence"/>
</dbReference>
<dbReference type="Gene3D" id="1.20.1260.10">
    <property type="match status" value="1"/>
</dbReference>
<dbReference type="PANTHER" id="PTHR33746:SF4">
    <property type="entry name" value="RUBRERYTHRIN"/>
    <property type="match status" value="1"/>
</dbReference>
<feature type="domain" description="Ferritin-like diiron" evidence="3">
    <location>
        <begin position="21"/>
        <end position="165"/>
    </location>
</feature>
<protein>
    <submittedName>
        <fullName evidence="4">Rubrerythrin family protein</fullName>
    </submittedName>
</protein>
<dbReference type="GO" id="GO:0046872">
    <property type="term" value="F:metal ion binding"/>
    <property type="evidence" value="ECO:0007669"/>
    <property type="project" value="InterPro"/>
</dbReference>
<organism evidence="4 5">
    <name type="scientific">Pontibacter mangrovi</name>
    <dbReference type="NCBI Taxonomy" id="2589816"/>
    <lineage>
        <taxon>Bacteria</taxon>
        <taxon>Pseudomonadati</taxon>
        <taxon>Bacteroidota</taxon>
        <taxon>Cytophagia</taxon>
        <taxon>Cytophagales</taxon>
        <taxon>Hymenobacteraceae</taxon>
        <taxon>Pontibacter</taxon>
    </lineage>
</organism>
<dbReference type="InterPro" id="IPR003251">
    <property type="entry name" value="Rr_diiron-bd_dom"/>
</dbReference>
<accession>A0A501W426</accession>
<reference evidence="4 5" key="1">
    <citation type="submission" date="2019-06" db="EMBL/GenBank/DDBJ databases">
        <title>A novel bacterium of genus Pontibacter, isolated from marine sediment.</title>
        <authorList>
            <person name="Huang H."/>
            <person name="Mo K."/>
            <person name="Hu Y."/>
        </authorList>
    </citation>
    <scope>NUCLEOTIDE SEQUENCE [LARGE SCALE GENOMIC DNA]</scope>
    <source>
        <strain evidence="4 5">HB172049</strain>
    </source>
</reference>
<feature type="signal peptide" evidence="2">
    <location>
        <begin position="1"/>
        <end position="19"/>
    </location>
</feature>
<evidence type="ECO:0000256" key="2">
    <source>
        <dbReference type="SAM" id="SignalP"/>
    </source>
</evidence>
<dbReference type="InterPro" id="IPR009040">
    <property type="entry name" value="Ferritin-like_diiron"/>
</dbReference>
<feature type="region of interest" description="Disordered" evidence="1">
    <location>
        <begin position="178"/>
        <end position="201"/>
    </location>
</feature>
<keyword evidence="2" id="KW-0732">Signal</keyword>
<dbReference type="PROSITE" id="PS50905">
    <property type="entry name" value="FERRITIN_LIKE"/>
    <property type="match status" value="1"/>
</dbReference>
<keyword evidence="5" id="KW-1185">Reference proteome</keyword>
<dbReference type="RefSeq" id="WP_140622331.1">
    <property type="nucleotide sequence ID" value="NZ_VFRQ01000007.1"/>
</dbReference>
<feature type="compositionally biased region" description="Basic and acidic residues" evidence="1">
    <location>
        <begin position="188"/>
        <end position="201"/>
    </location>
</feature>
<dbReference type="GO" id="GO:0016491">
    <property type="term" value="F:oxidoreductase activity"/>
    <property type="evidence" value="ECO:0007669"/>
    <property type="project" value="InterPro"/>
</dbReference>
<evidence type="ECO:0000256" key="1">
    <source>
        <dbReference type="SAM" id="MobiDB-lite"/>
    </source>
</evidence>
<evidence type="ECO:0000313" key="4">
    <source>
        <dbReference type="EMBL" id="TPE43385.1"/>
    </source>
</evidence>
<dbReference type="Pfam" id="PF02915">
    <property type="entry name" value="Rubrerythrin"/>
    <property type="match status" value="1"/>
</dbReference>